<keyword evidence="1" id="KW-0805">Transcription regulation</keyword>
<dbReference type="GO" id="GO:0006355">
    <property type="term" value="P:regulation of DNA-templated transcription"/>
    <property type="evidence" value="ECO:0007669"/>
    <property type="project" value="InterPro"/>
</dbReference>
<evidence type="ECO:0000313" key="5">
    <source>
        <dbReference type="EMBL" id="SMB88088.1"/>
    </source>
</evidence>
<dbReference type="InterPro" id="IPR000792">
    <property type="entry name" value="Tscrpt_reg_LuxR_C"/>
</dbReference>
<keyword evidence="6" id="KW-1185">Reference proteome</keyword>
<dbReference type="InterPro" id="IPR000014">
    <property type="entry name" value="PAS"/>
</dbReference>
<proteinExistence type="predicted"/>
<dbReference type="InterPro" id="IPR035965">
    <property type="entry name" value="PAS-like_dom_sf"/>
</dbReference>
<dbReference type="PROSITE" id="PS50043">
    <property type="entry name" value="HTH_LUXR_2"/>
    <property type="match status" value="1"/>
</dbReference>
<dbReference type="SMART" id="SM00421">
    <property type="entry name" value="HTH_LUXR"/>
    <property type="match status" value="1"/>
</dbReference>
<evidence type="ECO:0000256" key="3">
    <source>
        <dbReference type="ARBA" id="ARBA00023163"/>
    </source>
</evidence>
<evidence type="ECO:0000256" key="1">
    <source>
        <dbReference type="ARBA" id="ARBA00023015"/>
    </source>
</evidence>
<dbReference type="PROSITE" id="PS00622">
    <property type="entry name" value="HTH_LUXR_1"/>
    <property type="match status" value="1"/>
</dbReference>
<dbReference type="CDD" id="cd00130">
    <property type="entry name" value="PAS"/>
    <property type="match status" value="1"/>
</dbReference>
<gene>
    <name evidence="5" type="ORF">SAMN00120144_1158</name>
</gene>
<dbReference type="CDD" id="cd06170">
    <property type="entry name" value="LuxR_C_like"/>
    <property type="match status" value="1"/>
</dbReference>
<dbReference type="GO" id="GO:0003677">
    <property type="term" value="F:DNA binding"/>
    <property type="evidence" value="ECO:0007669"/>
    <property type="project" value="UniProtKB-KW"/>
</dbReference>
<dbReference type="InterPro" id="IPR016032">
    <property type="entry name" value="Sig_transdc_resp-reg_C-effctor"/>
</dbReference>
<dbReference type="Gene3D" id="1.10.10.10">
    <property type="entry name" value="Winged helix-like DNA-binding domain superfamily/Winged helix DNA-binding domain"/>
    <property type="match status" value="1"/>
</dbReference>
<dbReference type="RefSeq" id="WP_084444206.1">
    <property type="nucleotide sequence ID" value="NZ_FWWW01000049.1"/>
</dbReference>
<evidence type="ECO:0000313" key="6">
    <source>
        <dbReference type="Proteomes" id="UP000192266"/>
    </source>
</evidence>
<dbReference type="STRING" id="645990.SAMN00120144_1158"/>
<dbReference type="Pfam" id="PF00196">
    <property type="entry name" value="GerE"/>
    <property type="match status" value="1"/>
</dbReference>
<dbReference type="SUPFAM" id="SSF46894">
    <property type="entry name" value="C-terminal effector domain of the bipartite response regulators"/>
    <property type="match status" value="1"/>
</dbReference>
<keyword evidence="2" id="KW-0238">DNA-binding</keyword>
<feature type="domain" description="HTH luxR-type" evidence="4">
    <location>
        <begin position="185"/>
        <end position="248"/>
    </location>
</feature>
<evidence type="ECO:0000256" key="2">
    <source>
        <dbReference type="ARBA" id="ARBA00023125"/>
    </source>
</evidence>
<dbReference type="Pfam" id="PF08447">
    <property type="entry name" value="PAS_3"/>
    <property type="match status" value="1"/>
</dbReference>
<dbReference type="EMBL" id="FWWW01000049">
    <property type="protein sequence ID" value="SMB88088.1"/>
    <property type="molecule type" value="Genomic_DNA"/>
</dbReference>
<dbReference type="InterPro" id="IPR036388">
    <property type="entry name" value="WH-like_DNA-bd_sf"/>
</dbReference>
<reference evidence="5 6" key="1">
    <citation type="submission" date="2017-04" db="EMBL/GenBank/DDBJ databases">
        <authorList>
            <person name="Afonso C.L."/>
            <person name="Miller P.J."/>
            <person name="Scott M.A."/>
            <person name="Spackman E."/>
            <person name="Goraichik I."/>
            <person name="Dimitrov K.M."/>
            <person name="Suarez D.L."/>
            <person name="Swayne D.E."/>
        </authorList>
    </citation>
    <scope>NUCLEOTIDE SEQUENCE [LARGE SCALE GENOMIC DNA]</scope>
    <source>
        <strain evidence="5 6">DSM 11622</strain>
    </source>
</reference>
<sequence>MGPDVPSTLALIRRTWQQLHTEELIALPPAETVREAVEALGQHLLRTQFMLVTQLPELQVHFCSPGVETLLGCPPAEFSFEWLYARMHPDDGPLVAEATALSARFADHCRHELQGHVFSIDYRLRHQDGHWVRVLRQNFPVRLDEDGKLVLVGSIYTDITHHKVTTDIRFHFSHPGFAAWVRTAAPPEADTLSPREQAVLGLVLRGYTSQQIAEQLYVSSHTISTHRRNIGRKLGNRDLSHLLSHLDT</sequence>
<dbReference type="SMART" id="SM00086">
    <property type="entry name" value="PAC"/>
    <property type="match status" value="1"/>
</dbReference>
<dbReference type="PANTHER" id="PTHR44688:SF16">
    <property type="entry name" value="DNA-BINDING TRANSCRIPTIONAL ACTIVATOR DEVR_DOSR"/>
    <property type="match status" value="1"/>
</dbReference>
<evidence type="ECO:0000259" key="4">
    <source>
        <dbReference type="PROSITE" id="PS50043"/>
    </source>
</evidence>
<dbReference type="Gene3D" id="3.30.450.20">
    <property type="entry name" value="PAS domain"/>
    <property type="match status" value="1"/>
</dbReference>
<dbReference type="AlphaFoldDB" id="A0A1W1V436"/>
<dbReference type="Proteomes" id="UP000192266">
    <property type="component" value="Unassembled WGS sequence"/>
</dbReference>
<dbReference type="InterPro" id="IPR013655">
    <property type="entry name" value="PAS_fold_3"/>
</dbReference>
<dbReference type="PRINTS" id="PR00038">
    <property type="entry name" value="HTHLUXR"/>
</dbReference>
<name>A0A1W1V436_9BACT</name>
<keyword evidence="3" id="KW-0804">Transcription</keyword>
<accession>A0A1W1V436</accession>
<organism evidence="5 6">
    <name type="scientific">Hymenobacter roseosalivarius DSM 11622</name>
    <dbReference type="NCBI Taxonomy" id="645990"/>
    <lineage>
        <taxon>Bacteria</taxon>
        <taxon>Pseudomonadati</taxon>
        <taxon>Bacteroidota</taxon>
        <taxon>Cytophagia</taxon>
        <taxon>Cytophagales</taxon>
        <taxon>Hymenobacteraceae</taxon>
        <taxon>Hymenobacter</taxon>
    </lineage>
</organism>
<dbReference type="InterPro" id="IPR001610">
    <property type="entry name" value="PAC"/>
</dbReference>
<dbReference type="SUPFAM" id="SSF55785">
    <property type="entry name" value="PYP-like sensor domain (PAS domain)"/>
    <property type="match status" value="1"/>
</dbReference>
<dbReference type="PANTHER" id="PTHR44688">
    <property type="entry name" value="DNA-BINDING TRANSCRIPTIONAL ACTIVATOR DEVR_DOSR"/>
    <property type="match status" value="1"/>
</dbReference>
<protein>
    <submittedName>
        <fullName evidence="5">Transcriptional regulator, LuxR family</fullName>
    </submittedName>
</protein>